<evidence type="ECO:0000256" key="11">
    <source>
        <dbReference type="SAM" id="MobiDB-lite"/>
    </source>
</evidence>
<evidence type="ECO:0000256" key="10">
    <source>
        <dbReference type="ARBA" id="ARBA00023136"/>
    </source>
</evidence>
<keyword evidence="4" id="KW-0812">Transmembrane</keyword>
<evidence type="ECO:0000256" key="8">
    <source>
        <dbReference type="ARBA" id="ARBA00022927"/>
    </source>
</evidence>
<keyword evidence="2" id="KW-0813">Transport</keyword>
<keyword evidence="10" id="KW-0472">Membrane</keyword>
<dbReference type="EMBL" id="VIEB01000353">
    <property type="protein sequence ID" value="TQD93942.1"/>
    <property type="molecule type" value="Genomic_DNA"/>
</dbReference>
<evidence type="ECO:0000256" key="3">
    <source>
        <dbReference type="ARBA" id="ARBA00022574"/>
    </source>
</evidence>
<keyword evidence="6" id="KW-0256">Endoplasmic reticulum</keyword>
<evidence type="ECO:0000256" key="6">
    <source>
        <dbReference type="ARBA" id="ARBA00022824"/>
    </source>
</evidence>
<evidence type="ECO:0000256" key="1">
    <source>
        <dbReference type="ARBA" id="ARBA00004389"/>
    </source>
</evidence>
<dbReference type="GO" id="GO:0005085">
    <property type="term" value="F:guanyl-nucleotide exchange factor activity"/>
    <property type="evidence" value="ECO:0007669"/>
    <property type="project" value="InterPro"/>
</dbReference>
<dbReference type="GO" id="GO:0015031">
    <property type="term" value="P:protein transport"/>
    <property type="evidence" value="ECO:0007669"/>
    <property type="project" value="UniProtKB-KW"/>
</dbReference>
<sequence length="184" mass="20305">MDTPNNYQKYGVHFYAAAWLPGLSKSKQPDQEDDAGNDKKETKTQMQKIETQTELAQFDSSQNHVVFSSGGGEGRNGVPNAILITQFDSASVFLSNQLVAKLNTGSALPYRMTVQPAGSGLVCYFLHSCKWFELEEESDEVPKLALRQSERVLEQLQDVGQQLLLAFDRDGSMLAAGGEHRMAS</sequence>
<reference evidence="12 13" key="1">
    <citation type="journal article" date="2019" name="G3 (Bethesda)">
        <title>Sequencing of a Wild Apple (Malus baccata) Genome Unravels the Differences Between Cultivated and Wild Apple Species Regarding Disease Resistance and Cold Tolerance.</title>
        <authorList>
            <person name="Chen X."/>
        </authorList>
    </citation>
    <scope>NUCLEOTIDE SEQUENCE [LARGE SCALE GENOMIC DNA]</scope>
    <source>
        <strain evidence="13">cv. Shandingzi</strain>
        <tissue evidence="12">Leaves</tissue>
    </source>
</reference>
<feature type="region of interest" description="Disordered" evidence="11">
    <location>
        <begin position="24"/>
        <end position="48"/>
    </location>
</feature>
<dbReference type="InterPro" id="IPR015943">
    <property type="entry name" value="WD40/YVTN_repeat-like_dom_sf"/>
</dbReference>
<comment type="caution">
    <text evidence="12">The sequence shown here is derived from an EMBL/GenBank/DDBJ whole genome shotgun (WGS) entry which is preliminary data.</text>
</comment>
<dbReference type="Gene3D" id="2.130.10.10">
    <property type="entry name" value="YVTN repeat-like/Quinoprotein amine dehydrogenase"/>
    <property type="match status" value="1"/>
</dbReference>
<keyword evidence="9" id="KW-1133">Transmembrane helix</keyword>
<dbReference type="InterPro" id="IPR045260">
    <property type="entry name" value="Sec12-like"/>
</dbReference>
<keyword evidence="3" id="KW-0853">WD repeat</keyword>
<protein>
    <submittedName>
        <fullName evidence="12">Uncharacterized protein</fullName>
    </submittedName>
</protein>
<keyword evidence="13" id="KW-1185">Reference proteome</keyword>
<dbReference type="GO" id="GO:0003400">
    <property type="term" value="P:regulation of COPII vesicle coating"/>
    <property type="evidence" value="ECO:0007669"/>
    <property type="project" value="TreeGrafter"/>
</dbReference>
<dbReference type="GO" id="GO:0006888">
    <property type="term" value="P:endoplasmic reticulum to Golgi vesicle-mediated transport"/>
    <property type="evidence" value="ECO:0007669"/>
    <property type="project" value="TreeGrafter"/>
</dbReference>
<evidence type="ECO:0000256" key="4">
    <source>
        <dbReference type="ARBA" id="ARBA00022692"/>
    </source>
</evidence>
<evidence type="ECO:0000313" key="12">
    <source>
        <dbReference type="EMBL" id="TQD93942.1"/>
    </source>
</evidence>
<proteinExistence type="predicted"/>
<evidence type="ECO:0000313" key="13">
    <source>
        <dbReference type="Proteomes" id="UP000315295"/>
    </source>
</evidence>
<keyword evidence="8" id="KW-0653">Protein transport</keyword>
<keyword evidence="5" id="KW-0677">Repeat</keyword>
<evidence type="ECO:0000256" key="2">
    <source>
        <dbReference type="ARBA" id="ARBA00022448"/>
    </source>
</evidence>
<evidence type="ECO:0000256" key="7">
    <source>
        <dbReference type="ARBA" id="ARBA00022892"/>
    </source>
</evidence>
<dbReference type="Proteomes" id="UP000315295">
    <property type="component" value="Unassembled WGS sequence"/>
</dbReference>
<dbReference type="GO" id="GO:0005789">
    <property type="term" value="C:endoplasmic reticulum membrane"/>
    <property type="evidence" value="ECO:0007669"/>
    <property type="project" value="UniProtKB-SubCell"/>
</dbReference>
<dbReference type="PANTHER" id="PTHR23284:SF0">
    <property type="entry name" value="PROLACTIN REGULATORY ELEMENT-BINDING PROTEIN"/>
    <property type="match status" value="1"/>
</dbReference>
<comment type="subcellular location">
    <subcellularLocation>
        <location evidence="1">Endoplasmic reticulum membrane</location>
        <topology evidence="1">Single-pass membrane protein</topology>
    </subcellularLocation>
</comment>
<gene>
    <name evidence="12" type="ORF">C1H46_020446</name>
</gene>
<evidence type="ECO:0000256" key="9">
    <source>
        <dbReference type="ARBA" id="ARBA00022989"/>
    </source>
</evidence>
<accession>A0A540M5Z3</accession>
<organism evidence="12 13">
    <name type="scientific">Malus baccata</name>
    <name type="common">Siberian crab apple</name>
    <name type="synonym">Pyrus baccata</name>
    <dbReference type="NCBI Taxonomy" id="106549"/>
    <lineage>
        <taxon>Eukaryota</taxon>
        <taxon>Viridiplantae</taxon>
        <taxon>Streptophyta</taxon>
        <taxon>Embryophyta</taxon>
        <taxon>Tracheophyta</taxon>
        <taxon>Spermatophyta</taxon>
        <taxon>Magnoliopsida</taxon>
        <taxon>eudicotyledons</taxon>
        <taxon>Gunneridae</taxon>
        <taxon>Pentapetalae</taxon>
        <taxon>rosids</taxon>
        <taxon>fabids</taxon>
        <taxon>Rosales</taxon>
        <taxon>Rosaceae</taxon>
        <taxon>Amygdaloideae</taxon>
        <taxon>Maleae</taxon>
        <taxon>Malus</taxon>
    </lineage>
</organism>
<dbReference type="STRING" id="106549.A0A540M5Z3"/>
<keyword evidence="7" id="KW-0931">ER-Golgi transport</keyword>
<evidence type="ECO:0000256" key="5">
    <source>
        <dbReference type="ARBA" id="ARBA00022737"/>
    </source>
</evidence>
<dbReference type="PANTHER" id="PTHR23284">
    <property type="entry name" value="PROLACTIN REGULATORY ELEMENT BINDING PROTEIN"/>
    <property type="match status" value="1"/>
</dbReference>
<dbReference type="AlphaFoldDB" id="A0A540M5Z3"/>
<name>A0A540M5Z3_MALBA</name>